<name>A0A4R5UQ51_9RHOB</name>
<gene>
    <name evidence="1" type="ORF">E1832_20240</name>
</gene>
<reference evidence="1 2" key="1">
    <citation type="submission" date="2019-03" db="EMBL/GenBank/DDBJ databases">
        <title>Ruegeria lutea sp. nov., a novel strain, isolated from marine sediment, the Masan Bay, South Korea.</title>
        <authorList>
            <person name="Kim J."/>
            <person name="Kim D.-Y."/>
            <person name="Lee S.-S."/>
        </authorList>
    </citation>
    <scope>NUCLEOTIDE SEQUENCE [LARGE SCALE GENOMIC DNA]</scope>
    <source>
        <strain evidence="1 2">318-1</strain>
    </source>
</reference>
<dbReference type="PROSITE" id="PS51257">
    <property type="entry name" value="PROKAR_LIPOPROTEIN"/>
    <property type="match status" value="1"/>
</dbReference>
<accession>A0A4R5UQ51</accession>
<comment type="caution">
    <text evidence="1">The sequence shown here is derived from an EMBL/GenBank/DDBJ whole genome shotgun (WGS) entry which is preliminary data.</text>
</comment>
<organism evidence="1 2">
    <name type="scientific">Antarcticimicrobium luteum</name>
    <dbReference type="NCBI Taxonomy" id="2547397"/>
    <lineage>
        <taxon>Bacteria</taxon>
        <taxon>Pseudomonadati</taxon>
        <taxon>Pseudomonadota</taxon>
        <taxon>Alphaproteobacteria</taxon>
        <taxon>Rhodobacterales</taxon>
        <taxon>Paracoccaceae</taxon>
        <taxon>Antarcticimicrobium</taxon>
    </lineage>
</organism>
<proteinExistence type="predicted"/>
<dbReference type="Proteomes" id="UP000295301">
    <property type="component" value="Unassembled WGS sequence"/>
</dbReference>
<dbReference type="AlphaFoldDB" id="A0A4R5UQ51"/>
<evidence type="ECO:0000313" key="1">
    <source>
        <dbReference type="EMBL" id="TDK41035.1"/>
    </source>
</evidence>
<evidence type="ECO:0008006" key="3">
    <source>
        <dbReference type="Google" id="ProtNLM"/>
    </source>
</evidence>
<evidence type="ECO:0000313" key="2">
    <source>
        <dbReference type="Proteomes" id="UP000295301"/>
    </source>
</evidence>
<protein>
    <recommendedName>
        <fullName evidence="3">DUF4157 domain-containing protein</fullName>
    </recommendedName>
</protein>
<dbReference type="OrthoDB" id="8686772at2"/>
<sequence>MRHAARLLGALAALALLTGCGRPLTQREMAFAATLQGDDMALERVRLVRGAPLGKITFHRKPRPPVTCRERIAPPETDAVITARPAAVTLFNRIFLSKEWYIDDYTPGYPDRLYLVEAMLLAHELTHVWQWQNRARTGYSPLRAAAEHGAADDPYLFDLSAAPDLQSFGYEQQGAIVEEYVCCRSLAPQAARTRRLHDMLSAAFPVAPLPETGRESAVYLPWKDARIDGICD</sequence>
<dbReference type="EMBL" id="SMUV01000074">
    <property type="protein sequence ID" value="TDK41035.1"/>
    <property type="molecule type" value="Genomic_DNA"/>
</dbReference>
<keyword evidence="2" id="KW-1185">Reference proteome</keyword>
<dbReference type="RefSeq" id="WP_133361605.1">
    <property type="nucleotide sequence ID" value="NZ_SMUV01000074.1"/>
</dbReference>